<accession>A0A6J5KK99</accession>
<evidence type="ECO:0000259" key="2">
    <source>
        <dbReference type="Pfam" id="PF20155"/>
    </source>
</evidence>
<name>A0A6J5KK99_9CAUD</name>
<reference evidence="3" key="1">
    <citation type="submission" date="2020-04" db="EMBL/GenBank/DDBJ databases">
        <authorList>
            <person name="Chiriac C."/>
            <person name="Salcher M."/>
            <person name="Ghai R."/>
            <person name="Kavagutti S V."/>
        </authorList>
    </citation>
    <scope>NUCLEOTIDE SEQUENCE</scope>
</reference>
<organism evidence="3">
    <name type="scientific">uncultured Caudovirales phage</name>
    <dbReference type="NCBI Taxonomy" id="2100421"/>
    <lineage>
        <taxon>Viruses</taxon>
        <taxon>Duplodnaviria</taxon>
        <taxon>Heunggongvirae</taxon>
        <taxon>Uroviricota</taxon>
        <taxon>Caudoviricetes</taxon>
        <taxon>Peduoviridae</taxon>
        <taxon>Maltschvirus</taxon>
        <taxon>Maltschvirus maltsch</taxon>
    </lineage>
</organism>
<evidence type="ECO:0000313" key="3">
    <source>
        <dbReference type="EMBL" id="CAB4122634.1"/>
    </source>
</evidence>
<proteinExistence type="predicted"/>
<dbReference type="EMBL" id="LR796164">
    <property type="protein sequence ID" value="CAB4122634.1"/>
    <property type="molecule type" value="Genomic_DNA"/>
</dbReference>
<keyword evidence="1" id="KW-1245">Viral tail assembly</keyword>
<feature type="domain" description="Tape measure protein N-terminal" evidence="2">
    <location>
        <begin position="197"/>
        <end position="391"/>
    </location>
</feature>
<evidence type="ECO:0000256" key="1">
    <source>
        <dbReference type="ARBA" id="ARBA00022465"/>
    </source>
</evidence>
<dbReference type="GO" id="GO:0098003">
    <property type="term" value="P:viral tail assembly"/>
    <property type="evidence" value="ECO:0007669"/>
    <property type="project" value="UniProtKB-KW"/>
</dbReference>
<dbReference type="InterPro" id="IPR013491">
    <property type="entry name" value="Tape_meas_N"/>
</dbReference>
<dbReference type="Pfam" id="PF20155">
    <property type="entry name" value="TMP_3"/>
    <property type="match status" value="1"/>
</dbReference>
<protein>
    <submittedName>
        <fullName evidence="3">Caudovirus, tape measure, N-terminal</fullName>
    </submittedName>
</protein>
<gene>
    <name evidence="3" type="ORF">UFOVP36_72</name>
</gene>
<keyword evidence="1" id="KW-1188">Viral release from host cell</keyword>
<sequence>MTEIAPLGFSIDLSGLKSLNAAAADAAKTLTHLGEAEEKLDQKTKQTGKEQQALADSIKKTKEALDPALRATNEFTAAQEKLDKALHAGIVSQKEHANLLNALKGKYGVDEVGALSRQFGALTQSVSASQGTLQAMAGVMGGGGGGAGGLVGAVSGASGAFGGMIAALGPVGVGLAAGAIAVGSLAAAYKGLVLPLAQAEDKYRSLEGRLSNSLGSMDSAKSALSALYEQTQKTGLGFDSAADAFSRLARNNASIGLTQAEMLKLTDTVQKLGRVSGASTGEINAGMVQFGQALASGRLQGDELRSIMENFPALAKAVADNFQKADGTIGVTVGQLRQMGSEGLLTGSKVAEAALRASEVANQEYAKIPETLAQANAKVADQWSMLLAELGKQFNASSFAQNISNFTGNMIGGIRTTLSGDRETELNWQLFGGNTSAEVMGGLQGVTANRLKQEAAEKKKGEDAKSEALFNNALTTAEQFNGYASERLRATQSRDQLNTAVAATRARINEGVARPEEISGLPMLERAAAAAGMALNKLEQSVNTLGVALADTRQAVAGGGGGGGTSIYMQAIAAARASQERGAGGSIGANVSTLVATKLAGDESIGQANRDAAYAIKQANSAGQGRAAQMALEVDQAVSSKRFSLAGTISDPALNKFERDFRAAEIRRAAAQQNLGETNRVIGAQDTLAMSTAALAADPNARAQGRAGLAARLAQERKSFVADKNFEDYSAAQTKDYENKEANSQRMATEQLTRQLGLLKESGKLIALSSDEYAIQTTLLQTRSKLEAEGYKAGEAYYDTQLRITEEIERASLALDKQKARVRAVITTLEQGARSIEGPFKDAFQTVFTDGLSKGVNVFGKGMGDLIKKISADMIYLIAVKPFEEMAAQMASKLGQYILSFIRPGSVPSAAPKSSAPLPAGQMRAAHGAWFDGGTSNFAAGGAFTNKVYDQPTFFAFAGGGALGQMGEAGPEAIMPLQRGPDGRLGVGARGGGGDVQVVINDMRSSPNAERVEAKESRGPNGKRMISILVRDEVKRHIRTGDLDRDMSNSYGATRTLARK</sequence>
<dbReference type="NCBIfam" id="TIGR02675">
    <property type="entry name" value="tape_meas_nterm"/>
    <property type="match status" value="1"/>
</dbReference>